<keyword evidence="2" id="KW-1185">Reference proteome</keyword>
<protein>
    <submittedName>
        <fullName evidence="1">Uncharacterized protein</fullName>
    </submittedName>
</protein>
<accession>A0A1M5DRL0</accession>
<reference evidence="1 2" key="1">
    <citation type="submission" date="2016-11" db="EMBL/GenBank/DDBJ databases">
        <authorList>
            <person name="Jaros S."/>
            <person name="Januszkiewicz K."/>
            <person name="Wedrychowicz H."/>
        </authorList>
    </citation>
    <scope>NUCLEOTIDE SEQUENCE [LARGE SCALE GENOMIC DNA]</scope>
    <source>
        <strain evidence="1 2">DSM 26897</strain>
    </source>
</reference>
<organism evidence="1 2">
    <name type="scientific">Cnuella takakiae</name>
    <dbReference type="NCBI Taxonomy" id="1302690"/>
    <lineage>
        <taxon>Bacteria</taxon>
        <taxon>Pseudomonadati</taxon>
        <taxon>Bacteroidota</taxon>
        <taxon>Chitinophagia</taxon>
        <taxon>Chitinophagales</taxon>
        <taxon>Chitinophagaceae</taxon>
        <taxon>Cnuella</taxon>
    </lineage>
</organism>
<gene>
    <name evidence="1" type="ORF">SAMN05444008_11156</name>
</gene>
<proteinExistence type="predicted"/>
<dbReference type="EMBL" id="FQUO01000011">
    <property type="protein sequence ID" value="SHF69613.1"/>
    <property type="molecule type" value="Genomic_DNA"/>
</dbReference>
<evidence type="ECO:0000313" key="1">
    <source>
        <dbReference type="EMBL" id="SHF69613.1"/>
    </source>
</evidence>
<sequence length="69" mass="8069">MRCAGKNTLISRKKRPVYIKGEGMTGNLRYSEMLTIAAMHFRFQKRFIHNAGVNYKKIRRVIPLKADDK</sequence>
<evidence type="ECO:0000313" key="2">
    <source>
        <dbReference type="Proteomes" id="UP000184368"/>
    </source>
</evidence>
<name>A0A1M5DRL0_9BACT</name>
<dbReference type="Proteomes" id="UP000184368">
    <property type="component" value="Unassembled WGS sequence"/>
</dbReference>
<dbReference type="AlphaFoldDB" id="A0A1M5DRL0"/>